<evidence type="ECO:0000259" key="3">
    <source>
        <dbReference type="Pfam" id="PF08450"/>
    </source>
</evidence>
<feature type="chain" id="PRO_5045897546" evidence="2">
    <location>
        <begin position="29"/>
        <end position="304"/>
    </location>
</feature>
<feature type="domain" description="SMP-30/Gluconolactonase/LRE-like region" evidence="3">
    <location>
        <begin position="52"/>
        <end position="289"/>
    </location>
</feature>
<dbReference type="InterPro" id="IPR013658">
    <property type="entry name" value="SGL"/>
</dbReference>
<dbReference type="Pfam" id="PF08450">
    <property type="entry name" value="SGL"/>
    <property type="match status" value="1"/>
</dbReference>
<proteinExistence type="predicted"/>
<reference evidence="4" key="1">
    <citation type="submission" date="2022-10" db="EMBL/GenBank/DDBJ databases">
        <title>Catenovulum adriacola sp. nov. isolated in the Harbour of Susak.</title>
        <authorList>
            <person name="Schoch T."/>
            <person name="Reich S.J."/>
            <person name="Stoeferle S."/>
            <person name="Flaiz M."/>
            <person name="Kazda M."/>
            <person name="Riedel C.U."/>
            <person name="Duerre P."/>
        </authorList>
    </citation>
    <scope>NUCLEOTIDE SEQUENCE</scope>
    <source>
        <strain evidence="4">TS8</strain>
    </source>
</reference>
<dbReference type="SUPFAM" id="SSF63829">
    <property type="entry name" value="Calcium-dependent phosphotriesterase"/>
    <property type="match status" value="1"/>
</dbReference>
<accession>A0ABY7AM19</accession>
<name>A0ABY7AM19_9ALTE</name>
<dbReference type="PANTHER" id="PTHR47572:SF4">
    <property type="entry name" value="LACTONASE DRP35"/>
    <property type="match status" value="1"/>
</dbReference>
<keyword evidence="1" id="KW-0378">Hydrolase</keyword>
<dbReference type="RefSeq" id="WP_268074495.1">
    <property type="nucleotide sequence ID" value="NZ_CP109965.1"/>
</dbReference>
<dbReference type="Proteomes" id="UP001163726">
    <property type="component" value="Chromosome"/>
</dbReference>
<sequence length="304" mass="34012">MPIKKYFKTLFSASFISATALYSQLSVAADIKPNAVVAADAQLVQVSDQFEFTEGPAVDQAGNVYFTDQPNNKIYLWKTDNSIELFMTPAGRANGLFIDEQGNILACADEDNQLWKILPDKSKTVLVEEVNNKAFNGPNDVWISDVGDIYFTDPYYQRDYWKRTNPELKTQSLYRLDKKGQLQLLDADFTKPNGIVGFKNKLYVADIGANKTYAYTINKNGTLSDKRVFTEQGSDGMTIDEQGNLYLTGKGVMVFNPQGEQIAHIPVEKAWTANVTFAGKHRKTLFITAMDSVYTLKMKVAGVK</sequence>
<organism evidence="4 5">
    <name type="scientific">Catenovulum adriaticum</name>
    <dbReference type="NCBI Taxonomy" id="2984846"/>
    <lineage>
        <taxon>Bacteria</taxon>
        <taxon>Pseudomonadati</taxon>
        <taxon>Pseudomonadota</taxon>
        <taxon>Gammaproteobacteria</taxon>
        <taxon>Alteromonadales</taxon>
        <taxon>Alteromonadaceae</taxon>
        <taxon>Catenovulum</taxon>
    </lineage>
</organism>
<dbReference type="PANTHER" id="PTHR47572">
    <property type="entry name" value="LIPOPROTEIN-RELATED"/>
    <property type="match status" value="1"/>
</dbReference>
<evidence type="ECO:0000313" key="4">
    <source>
        <dbReference type="EMBL" id="WAJ70191.1"/>
    </source>
</evidence>
<keyword evidence="5" id="KW-1185">Reference proteome</keyword>
<gene>
    <name evidence="4" type="ORF">OLW01_13770</name>
</gene>
<evidence type="ECO:0000256" key="2">
    <source>
        <dbReference type="SAM" id="SignalP"/>
    </source>
</evidence>
<feature type="signal peptide" evidence="2">
    <location>
        <begin position="1"/>
        <end position="28"/>
    </location>
</feature>
<dbReference type="EMBL" id="CP109965">
    <property type="protein sequence ID" value="WAJ70191.1"/>
    <property type="molecule type" value="Genomic_DNA"/>
</dbReference>
<protein>
    <submittedName>
        <fullName evidence="4">SMP-30/gluconolactonase/LRE family protein</fullName>
    </submittedName>
</protein>
<dbReference type="InterPro" id="IPR051262">
    <property type="entry name" value="SMP-30/CGR1_Lactonase"/>
</dbReference>
<evidence type="ECO:0000256" key="1">
    <source>
        <dbReference type="ARBA" id="ARBA00022801"/>
    </source>
</evidence>
<keyword evidence="2" id="KW-0732">Signal</keyword>
<dbReference type="Gene3D" id="2.120.10.30">
    <property type="entry name" value="TolB, C-terminal domain"/>
    <property type="match status" value="1"/>
</dbReference>
<dbReference type="InterPro" id="IPR011042">
    <property type="entry name" value="6-blade_b-propeller_TolB-like"/>
</dbReference>
<evidence type="ECO:0000313" key="5">
    <source>
        <dbReference type="Proteomes" id="UP001163726"/>
    </source>
</evidence>